<evidence type="ECO:0000256" key="4">
    <source>
        <dbReference type="ARBA" id="ARBA00023143"/>
    </source>
</evidence>
<evidence type="ECO:0000313" key="8">
    <source>
        <dbReference type="EMBL" id="MBA5604408.1"/>
    </source>
</evidence>
<feature type="domain" description="Flagellar hook-associated protein 2 N-terminal" evidence="6">
    <location>
        <begin position="10"/>
        <end position="103"/>
    </location>
</feature>
<dbReference type="Pfam" id="PF07195">
    <property type="entry name" value="FliD_C"/>
    <property type="match status" value="1"/>
</dbReference>
<keyword evidence="8" id="KW-0282">Flagellum</keyword>
<dbReference type="InterPro" id="IPR003481">
    <property type="entry name" value="FliD_N"/>
</dbReference>
<dbReference type="PROSITE" id="PS00018">
    <property type="entry name" value="EF_HAND_1"/>
    <property type="match status" value="1"/>
</dbReference>
<evidence type="ECO:0000256" key="2">
    <source>
        <dbReference type="ARBA" id="ARBA00011255"/>
    </source>
</evidence>
<sequence>MSAISSPTYDPATTATNLATSYIAGTKAILDDQTSTANATASALTSLNAAMGAFQTAISGLASVTTSVMANSATFSSAVGTASANASAVAGTYSFYVEQLATAGQVSYGNVADSTAAGAGTLNVTLADGSSFQIDLANADTNHDNVLSAKEVAAAINIAAGNNSRVTASTLNVNGQTTLVLSANQTGAANAVSLDVSGVNDAGLKAALGAGNQKTVTAAQDAIVWIGAQGTGTKVQQASNTYNLIDNVSMTFTQAQAAGAAPVTLTVGNDLSATKANVQSFVDAYNKLNTVLNSLTQTADSSKGVASGPFAADAGVAALRSRMVAAVRTLGANGQTLVAYGITAQRDGSLALDSSRLTKAIAANPTGLDSLFGRVSGTSGSGALGALNKVMDQWTNSATGQIGTRKTSVSKLQAALTDRQATLQTQYDSAYKRYLGQFTALQQLQSQMNNNSNLFTALFSSNSSSS</sequence>
<protein>
    <recommendedName>
        <fullName evidence="5">Flagellar hook-associated protein 2</fullName>
        <shortName evidence="5">HAP2</shortName>
    </recommendedName>
    <alternativeName>
        <fullName evidence="5">Flagellar cap protein</fullName>
    </alternativeName>
</protein>
<dbReference type="GO" id="GO:0009421">
    <property type="term" value="C:bacterial-type flagellum filament cap"/>
    <property type="evidence" value="ECO:0007669"/>
    <property type="project" value="InterPro"/>
</dbReference>
<dbReference type="RefSeq" id="WP_182214098.1">
    <property type="nucleotide sequence ID" value="NZ_JACEZS010000002.1"/>
</dbReference>
<evidence type="ECO:0000256" key="3">
    <source>
        <dbReference type="ARBA" id="ARBA00023054"/>
    </source>
</evidence>
<feature type="domain" description="Flagellar hook-associated protein 2 C-terminal" evidence="7">
    <location>
        <begin position="220"/>
        <end position="450"/>
    </location>
</feature>
<evidence type="ECO:0000259" key="7">
    <source>
        <dbReference type="Pfam" id="PF07195"/>
    </source>
</evidence>
<accession>A0A7W2EED6</accession>
<dbReference type="GO" id="GO:0071973">
    <property type="term" value="P:bacterial-type flagellum-dependent cell motility"/>
    <property type="evidence" value="ECO:0007669"/>
    <property type="project" value="TreeGrafter"/>
</dbReference>
<dbReference type="AlphaFoldDB" id="A0A7W2EED6"/>
<comment type="caution">
    <text evidence="8">The sequence shown here is derived from an EMBL/GenBank/DDBJ whole genome shotgun (WGS) entry which is preliminary data.</text>
</comment>
<dbReference type="GO" id="GO:0007155">
    <property type="term" value="P:cell adhesion"/>
    <property type="evidence" value="ECO:0007669"/>
    <property type="project" value="InterPro"/>
</dbReference>
<keyword evidence="4 5" id="KW-0975">Bacterial flagellum</keyword>
<keyword evidence="8" id="KW-0969">Cilium</keyword>
<dbReference type="InterPro" id="IPR018247">
    <property type="entry name" value="EF_Hand_1_Ca_BS"/>
</dbReference>
<dbReference type="EMBL" id="JACEZS010000002">
    <property type="protein sequence ID" value="MBA5604408.1"/>
    <property type="molecule type" value="Genomic_DNA"/>
</dbReference>
<proteinExistence type="inferred from homology"/>
<comment type="function">
    <text evidence="5">Required for morphogenesis and for the elongation of the flagellar filament by facilitating polymerization of the flagellin monomers at the tip of growing filament. Forms a capping structure, which prevents flagellin subunits (transported through the central channel of the flagellum) from leaking out without polymerization at the distal end.</text>
</comment>
<comment type="subcellular location">
    <subcellularLocation>
        <location evidence="5">Secreted</location>
    </subcellularLocation>
    <subcellularLocation>
        <location evidence="5">Bacterial flagellum</location>
    </subcellularLocation>
</comment>
<keyword evidence="5" id="KW-0964">Secreted</keyword>
<reference evidence="8 9" key="1">
    <citation type="submission" date="2020-07" db="EMBL/GenBank/DDBJ databases">
        <title>Novel species isolated from subtropical streams in China.</title>
        <authorList>
            <person name="Lu H."/>
        </authorList>
    </citation>
    <scope>NUCLEOTIDE SEQUENCE [LARGE SCALE GENOMIC DNA]</scope>
    <source>
        <strain evidence="8 9">FT3S</strain>
    </source>
</reference>
<keyword evidence="9" id="KW-1185">Reference proteome</keyword>
<organism evidence="8 9">
    <name type="scientific">Rugamonas fusca</name>
    <dbReference type="NCBI Taxonomy" id="2758568"/>
    <lineage>
        <taxon>Bacteria</taxon>
        <taxon>Pseudomonadati</taxon>
        <taxon>Pseudomonadota</taxon>
        <taxon>Betaproteobacteria</taxon>
        <taxon>Burkholderiales</taxon>
        <taxon>Oxalobacteraceae</taxon>
        <taxon>Telluria group</taxon>
        <taxon>Rugamonas</taxon>
    </lineage>
</organism>
<evidence type="ECO:0000313" key="9">
    <source>
        <dbReference type="Proteomes" id="UP000566711"/>
    </source>
</evidence>
<dbReference type="PANTHER" id="PTHR30288:SF0">
    <property type="entry name" value="FLAGELLAR HOOK-ASSOCIATED PROTEIN 2"/>
    <property type="match status" value="1"/>
</dbReference>
<comment type="similarity">
    <text evidence="1 5">Belongs to the FliD family.</text>
</comment>
<keyword evidence="3" id="KW-0175">Coiled coil</keyword>
<dbReference type="GO" id="GO:0009424">
    <property type="term" value="C:bacterial-type flagellum hook"/>
    <property type="evidence" value="ECO:0007669"/>
    <property type="project" value="UniProtKB-UniRule"/>
</dbReference>
<dbReference type="GO" id="GO:0005576">
    <property type="term" value="C:extracellular region"/>
    <property type="evidence" value="ECO:0007669"/>
    <property type="project" value="UniProtKB-SubCell"/>
</dbReference>
<name>A0A7W2EED6_9BURK</name>
<gene>
    <name evidence="8" type="primary">fliD</name>
    <name evidence="8" type="ORF">H3H36_03410</name>
</gene>
<comment type="subunit">
    <text evidence="2 5">Homopentamer.</text>
</comment>
<evidence type="ECO:0000256" key="1">
    <source>
        <dbReference type="ARBA" id="ARBA00009764"/>
    </source>
</evidence>
<evidence type="ECO:0000259" key="6">
    <source>
        <dbReference type="Pfam" id="PF02465"/>
    </source>
</evidence>
<dbReference type="PANTHER" id="PTHR30288">
    <property type="entry name" value="FLAGELLAR CAP/ASSEMBLY PROTEIN FLID"/>
    <property type="match status" value="1"/>
</dbReference>
<dbReference type="Pfam" id="PF02465">
    <property type="entry name" value="FliD_N"/>
    <property type="match status" value="1"/>
</dbReference>
<evidence type="ECO:0000256" key="5">
    <source>
        <dbReference type="RuleBase" id="RU362066"/>
    </source>
</evidence>
<keyword evidence="8" id="KW-0966">Cell projection</keyword>
<dbReference type="InterPro" id="IPR040026">
    <property type="entry name" value="FliD"/>
</dbReference>
<dbReference type="Proteomes" id="UP000566711">
    <property type="component" value="Unassembled WGS sequence"/>
</dbReference>
<dbReference type="InterPro" id="IPR010809">
    <property type="entry name" value="FliD_C"/>
</dbReference>